<dbReference type="STRING" id="1314781.A0A165DYS9"/>
<keyword evidence="9 12" id="KW-0472">Membrane</keyword>
<feature type="transmembrane region" description="Helical" evidence="12">
    <location>
        <begin position="75"/>
        <end position="97"/>
    </location>
</feature>
<proteinExistence type="predicted"/>
<gene>
    <name evidence="13" type="ORF">EXIGLDRAFT_775348</name>
</gene>
<evidence type="ECO:0000256" key="5">
    <source>
        <dbReference type="ARBA" id="ARBA00022692"/>
    </source>
</evidence>
<evidence type="ECO:0000256" key="10">
    <source>
        <dbReference type="ARBA" id="ARBA00023209"/>
    </source>
</evidence>
<sequence length="213" mass="23629">MSLARVLLSVVATLASHRSHTAPHPRPPDTKVAPAASTFSEIYFLRLLSVIKNLTYIACVVEIVAFILNPQRDDVYATWLSGMGALLSVSGTLLRLWCFRVLGQRFTFQLATHDSNRLVTSGPYTFCRHPSYLGGILCFYGTCLVFLSPGSAIMARLGLVLGVVWPWAVCILAFLPPLWARIGKEEAMLGQEFKEEWTAYCRVVRARLVPGIL</sequence>
<feature type="transmembrane region" description="Helical" evidence="12">
    <location>
        <begin position="45"/>
        <end position="68"/>
    </location>
</feature>
<keyword evidence="5 12" id="KW-0812">Transmembrane</keyword>
<evidence type="ECO:0000256" key="7">
    <source>
        <dbReference type="ARBA" id="ARBA00022989"/>
    </source>
</evidence>
<dbReference type="AlphaFoldDB" id="A0A165DYS9"/>
<keyword evidence="3" id="KW-0489">Methyltransferase</keyword>
<keyword evidence="6" id="KW-0256">Endoplasmic reticulum</keyword>
<evidence type="ECO:0000256" key="11">
    <source>
        <dbReference type="ARBA" id="ARBA00023264"/>
    </source>
</evidence>
<dbReference type="PANTHER" id="PTHR43847:SF1">
    <property type="entry name" value="BLL3993 PROTEIN"/>
    <property type="match status" value="1"/>
</dbReference>
<keyword evidence="7 12" id="KW-1133">Transmembrane helix</keyword>
<keyword evidence="11" id="KW-1208">Phospholipid metabolism</keyword>
<dbReference type="InterPro" id="IPR007318">
    <property type="entry name" value="Phopholipid_MeTrfase"/>
</dbReference>
<dbReference type="GO" id="GO:0008168">
    <property type="term" value="F:methyltransferase activity"/>
    <property type="evidence" value="ECO:0007669"/>
    <property type="project" value="UniProtKB-KW"/>
</dbReference>
<evidence type="ECO:0000256" key="1">
    <source>
        <dbReference type="ARBA" id="ARBA00004127"/>
    </source>
</evidence>
<dbReference type="PANTHER" id="PTHR43847">
    <property type="entry name" value="BLL3993 PROTEIN"/>
    <property type="match status" value="1"/>
</dbReference>
<dbReference type="Gene3D" id="1.20.120.1630">
    <property type="match status" value="1"/>
</dbReference>
<dbReference type="EMBL" id="KV426180">
    <property type="protein sequence ID" value="KZV85685.1"/>
    <property type="molecule type" value="Genomic_DNA"/>
</dbReference>
<evidence type="ECO:0000256" key="6">
    <source>
        <dbReference type="ARBA" id="ARBA00022824"/>
    </source>
</evidence>
<keyword evidence="8" id="KW-0443">Lipid metabolism</keyword>
<dbReference type="Pfam" id="PF04191">
    <property type="entry name" value="PEMT"/>
    <property type="match status" value="1"/>
</dbReference>
<organism evidence="13 14">
    <name type="scientific">Exidia glandulosa HHB12029</name>
    <dbReference type="NCBI Taxonomy" id="1314781"/>
    <lineage>
        <taxon>Eukaryota</taxon>
        <taxon>Fungi</taxon>
        <taxon>Dikarya</taxon>
        <taxon>Basidiomycota</taxon>
        <taxon>Agaricomycotina</taxon>
        <taxon>Agaricomycetes</taxon>
        <taxon>Auriculariales</taxon>
        <taxon>Exidiaceae</taxon>
        <taxon>Exidia</taxon>
    </lineage>
</organism>
<dbReference type="GO" id="GO:0012505">
    <property type="term" value="C:endomembrane system"/>
    <property type="evidence" value="ECO:0007669"/>
    <property type="project" value="UniProtKB-SubCell"/>
</dbReference>
<evidence type="ECO:0000313" key="13">
    <source>
        <dbReference type="EMBL" id="KZV85685.1"/>
    </source>
</evidence>
<dbReference type="GO" id="GO:0006656">
    <property type="term" value="P:phosphatidylcholine biosynthetic process"/>
    <property type="evidence" value="ECO:0007669"/>
    <property type="project" value="UniProtKB-UniPathway"/>
</dbReference>
<accession>A0A165DYS9</accession>
<evidence type="ECO:0000256" key="2">
    <source>
        <dbReference type="ARBA" id="ARBA00022516"/>
    </source>
</evidence>
<keyword evidence="3" id="KW-0808">Transferase</keyword>
<dbReference type="InParanoid" id="A0A165DYS9"/>
<dbReference type="InterPro" id="IPR052527">
    <property type="entry name" value="Metal_cation-efflux_comp"/>
</dbReference>
<evidence type="ECO:0000256" key="8">
    <source>
        <dbReference type="ARBA" id="ARBA00023098"/>
    </source>
</evidence>
<keyword evidence="14" id="KW-1185">Reference proteome</keyword>
<evidence type="ECO:0000256" key="12">
    <source>
        <dbReference type="SAM" id="Phobius"/>
    </source>
</evidence>
<reference evidence="13 14" key="1">
    <citation type="journal article" date="2016" name="Mol. Biol. Evol.">
        <title>Comparative Genomics of Early-Diverging Mushroom-Forming Fungi Provides Insights into the Origins of Lignocellulose Decay Capabilities.</title>
        <authorList>
            <person name="Nagy L.G."/>
            <person name="Riley R."/>
            <person name="Tritt A."/>
            <person name="Adam C."/>
            <person name="Daum C."/>
            <person name="Floudas D."/>
            <person name="Sun H."/>
            <person name="Yadav J.S."/>
            <person name="Pangilinan J."/>
            <person name="Larsson K.H."/>
            <person name="Matsuura K."/>
            <person name="Barry K."/>
            <person name="Labutti K."/>
            <person name="Kuo R."/>
            <person name="Ohm R.A."/>
            <person name="Bhattacharya S.S."/>
            <person name="Shirouzu T."/>
            <person name="Yoshinaga Y."/>
            <person name="Martin F.M."/>
            <person name="Grigoriev I.V."/>
            <person name="Hibbett D.S."/>
        </authorList>
    </citation>
    <scope>NUCLEOTIDE SEQUENCE [LARGE SCALE GENOMIC DNA]</scope>
    <source>
        <strain evidence="13 14">HHB12029</strain>
    </source>
</reference>
<name>A0A165DYS9_EXIGL</name>
<evidence type="ECO:0000313" key="14">
    <source>
        <dbReference type="Proteomes" id="UP000077266"/>
    </source>
</evidence>
<dbReference type="GO" id="GO:0032259">
    <property type="term" value="P:methylation"/>
    <property type="evidence" value="ECO:0007669"/>
    <property type="project" value="UniProtKB-KW"/>
</dbReference>
<keyword evidence="10" id="KW-0594">Phospholipid biosynthesis</keyword>
<protein>
    <recommendedName>
        <fullName evidence="15">Protein-S-isoprenylcysteine O-methyltransferase</fullName>
    </recommendedName>
</protein>
<feature type="transmembrane region" description="Helical" evidence="12">
    <location>
        <begin position="159"/>
        <end position="179"/>
    </location>
</feature>
<dbReference type="UniPathway" id="UPA00753"/>
<feature type="transmembrane region" description="Helical" evidence="12">
    <location>
        <begin position="129"/>
        <end position="147"/>
    </location>
</feature>
<evidence type="ECO:0000256" key="3">
    <source>
        <dbReference type="ARBA" id="ARBA00022603"/>
    </source>
</evidence>
<dbReference type="OrthoDB" id="422086at2759"/>
<evidence type="ECO:0008006" key="15">
    <source>
        <dbReference type="Google" id="ProtNLM"/>
    </source>
</evidence>
<dbReference type="Proteomes" id="UP000077266">
    <property type="component" value="Unassembled WGS sequence"/>
</dbReference>
<evidence type="ECO:0000256" key="4">
    <source>
        <dbReference type="ARBA" id="ARBA00022691"/>
    </source>
</evidence>
<keyword evidence="4" id="KW-0949">S-adenosyl-L-methionine</keyword>
<comment type="subcellular location">
    <subcellularLocation>
        <location evidence="1">Endomembrane system</location>
        <topology evidence="1">Multi-pass membrane protein</topology>
    </subcellularLocation>
</comment>
<keyword evidence="2" id="KW-0444">Lipid biosynthesis</keyword>
<evidence type="ECO:0000256" key="9">
    <source>
        <dbReference type="ARBA" id="ARBA00023136"/>
    </source>
</evidence>